<evidence type="ECO:0000256" key="1">
    <source>
        <dbReference type="SAM" id="SignalP"/>
    </source>
</evidence>
<dbReference type="SUPFAM" id="SSF143744">
    <property type="entry name" value="GlcG-like"/>
    <property type="match status" value="1"/>
</dbReference>
<dbReference type="EMBL" id="JAVDPY010000003">
    <property type="protein sequence ID" value="MDR6333617.1"/>
    <property type="molecule type" value="Genomic_DNA"/>
</dbReference>
<dbReference type="EMBL" id="BSDO01000001">
    <property type="protein sequence ID" value="GLI20630.1"/>
    <property type="molecule type" value="Genomic_DNA"/>
</dbReference>
<evidence type="ECO:0000313" key="5">
    <source>
        <dbReference type="Proteomes" id="UP001245370"/>
    </source>
</evidence>
<name>A0A9W6CJ62_XANFL</name>
<evidence type="ECO:0000313" key="3">
    <source>
        <dbReference type="EMBL" id="MDR6333617.1"/>
    </source>
</evidence>
<protein>
    <submittedName>
        <fullName evidence="3">Uncharacterized protein GlcG (DUF336 family)</fullName>
    </submittedName>
</protein>
<proteinExistence type="predicted"/>
<keyword evidence="1" id="KW-0732">Signal</keyword>
<dbReference type="PANTHER" id="PTHR34309:SF10">
    <property type="entry name" value="SLR1406 PROTEIN"/>
    <property type="match status" value="1"/>
</dbReference>
<dbReference type="Pfam" id="PF03928">
    <property type="entry name" value="HbpS-like"/>
    <property type="match status" value="1"/>
</dbReference>
<dbReference type="InterPro" id="IPR038084">
    <property type="entry name" value="PduO/GlcC-like_sf"/>
</dbReference>
<evidence type="ECO:0000313" key="4">
    <source>
        <dbReference type="Proteomes" id="UP001144397"/>
    </source>
</evidence>
<feature type="signal peptide" evidence="1">
    <location>
        <begin position="1"/>
        <end position="23"/>
    </location>
</feature>
<organism evidence="2 4">
    <name type="scientific">Xanthobacter flavus</name>
    <dbReference type="NCBI Taxonomy" id="281"/>
    <lineage>
        <taxon>Bacteria</taxon>
        <taxon>Pseudomonadati</taxon>
        <taxon>Pseudomonadota</taxon>
        <taxon>Alphaproteobacteria</taxon>
        <taxon>Hyphomicrobiales</taxon>
        <taxon>Xanthobacteraceae</taxon>
        <taxon>Xanthobacter</taxon>
    </lineage>
</organism>
<sequence length="174" mass="17256">MKTRTIAAAVLLMATGWAAPVMAQVGYSGYALPLALAMEAATAAVKACEAKGWPVTATVVDASGLVKATLKADHATVHTPDTAFRKAYTVATLGPIFKFNRSSAFAEIVAKYPGGAGTSLTTIPNVIALAGGVGVMHGSEIVAAIGVGGAPGGDKDEACASAGLAAIADRANAQ</sequence>
<feature type="chain" id="PRO_5040869971" evidence="1">
    <location>
        <begin position="24"/>
        <end position="174"/>
    </location>
</feature>
<gene>
    <name evidence="3" type="ORF">GGQ86_002087</name>
    <name evidence="2" type="ORF">XFLAVUS301_03040</name>
</gene>
<dbReference type="AlphaFoldDB" id="A0A9W6CJ62"/>
<dbReference type="InterPro" id="IPR005624">
    <property type="entry name" value="PduO/GlcC-like"/>
</dbReference>
<reference evidence="2" key="1">
    <citation type="submission" date="2022-12" db="EMBL/GenBank/DDBJ databases">
        <title>Reference genome sequencing for broad-spectrum identification of bacterial and archaeal isolates by mass spectrometry.</title>
        <authorList>
            <person name="Sekiguchi Y."/>
            <person name="Tourlousse D.M."/>
        </authorList>
    </citation>
    <scope>NUCLEOTIDE SEQUENCE</scope>
    <source>
        <strain evidence="2">301</strain>
    </source>
</reference>
<dbReference type="Proteomes" id="UP001144397">
    <property type="component" value="Unassembled WGS sequence"/>
</dbReference>
<dbReference type="GeneID" id="95761097"/>
<dbReference type="Gene3D" id="3.30.450.150">
    <property type="entry name" value="Haem-degrading domain"/>
    <property type="match status" value="1"/>
</dbReference>
<dbReference type="Proteomes" id="UP001245370">
    <property type="component" value="Unassembled WGS sequence"/>
</dbReference>
<dbReference type="PANTHER" id="PTHR34309">
    <property type="entry name" value="SLR1406 PROTEIN"/>
    <property type="match status" value="1"/>
</dbReference>
<reference evidence="3 5" key="2">
    <citation type="submission" date="2023-07" db="EMBL/GenBank/DDBJ databases">
        <title>Genomic Encyclopedia of Type Strains, Phase IV (KMG-IV): sequencing the most valuable type-strain genomes for metagenomic binning, comparative biology and taxonomic classification.</title>
        <authorList>
            <person name="Goeker M."/>
        </authorList>
    </citation>
    <scope>NUCLEOTIDE SEQUENCE [LARGE SCALE GENOMIC DNA]</scope>
    <source>
        <strain evidence="3 5">DSM 338</strain>
    </source>
</reference>
<dbReference type="InterPro" id="IPR052517">
    <property type="entry name" value="GlcG_carb_metab_protein"/>
</dbReference>
<evidence type="ECO:0000313" key="2">
    <source>
        <dbReference type="EMBL" id="GLI20630.1"/>
    </source>
</evidence>
<accession>A0A9W6CJ62</accession>
<comment type="caution">
    <text evidence="2">The sequence shown here is derived from an EMBL/GenBank/DDBJ whole genome shotgun (WGS) entry which is preliminary data.</text>
</comment>
<keyword evidence="5" id="KW-1185">Reference proteome</keyword>
<dbReference type="RefSeq" id="WP_281804842.1">
    <property type="nucleotide sequence ID" value="NZ_BSDO01000001.1"/>
</dbReference>